<keyword evidence="6 8" id="KW-1133">Transmembrane helix</keyword>
<comment type="function">
    <text evidence="8">Mediates influx of magnesium ions.</text>
</comment>
<evidence type="ECO:0000256" key="5">
    <source>
        <dbReference type="ARBA" id="ARBA00022692"/>
    </source>
</evidence>
<dbReference type="InterPro" id="IPR045863">
    <property type="entry name" value="CorA_TM1_TM2"/>
</dbReference>
<keyword evidence="7 8" id="KW-0472">Membrane</keyword>
<dbReference type="SUPFAM" id="SSF143865">
    <property type="entry name" value="CorA soluble domain-like"/>
    <property type="match status" value="1"/>
</dbReference>
<dbReference type="PANTHER" id="PTHR46494:SF1">
    <property type="entry name" value="CORA FAMILY METAL ION TRANSPORTER (EUROFUNG)"/>
    <property type="match status" value="1"/>
</dbReference>
<dbReference type="InterPro" id="IPR045861">
    <property type="entry name" value="CorA_cytoplasmic_dom"/>
</dbReference>
<proteinExistence type="inferred from homology"/>
<name>A0ABW5TVR6_9SPHI</name>
<dbReference type="RefSeq" id="WP_379046402.1">
    <property type="nucleotide sequence ID" value="NZ_JBHSKW010000058.1"/>
</dbReference>
<accession>A0ABW5TVR6</accession>
<protein>
    <recommendedName>
        <fullName evidence="8">Magnesium transport protein CorA</fullName>
    </recommendedName>
</protein>
<reference evidence="10" key="1">
    <citation type="journal article" date="2019" name="Int. J. Syst. Evol. Microbiol.">
        <title>The Global Catalogue of Microorganisms (GCM) 10K type strain sequencing project: providing services to taxonomists for standard genome sequencing and annotation.</title>
        <authorList>
            <consortium name="The Broad Institute Genomics Platform"/>
            <consortium name="The Broad Institute Genome Sequencing Center for Infectious Disease"/>
            <person name="Wu L."/>
            <person name="Ma J."/>
        </authorList>
    </citation>
    <scope>NUCLEOTIDE SEQUENCE [LARGE SCALE GENOMIC DNA]</scope>
    <source>
        <strain evidence="10">KCTC 42456</strain>
    </source>
</reference>
<dbReference type="Gene3D" id="3.30.460.20">
    <property type="entry name" value="CorA soluble domain-like"/>
    <property type="match status" value="1"/>
</dbReference>
<comment type="similarity">
    <text evidence="2 8">Belongs to the CorA metal ion transporter (MIT) (TC 1.A.35) family.</text>
</comment>
<evidence type="ECO:0000256" key="7">
    <source>
        <dbReference type="ARBA" id="ARBA00023136"/>
    </source>
</evidence>
<comment type="caution">
    <text evidence="9">The sequence shown here is derived from an EMBL/GenBank/DDBJ whole genome shotgun (WGS) entry which is preliminary data.</text>
</comment>
<evidence type="ECO:0000256" key="6">
    <source>
        <dbReference type="ARBA" id="ARBA00022989"/>
    </source>
</evidence>
<dbReference type="SUPFAM" id="SSF144083">
    <property type="entry name" value="Magnesium transport protein CorA, transmembrane region"/>
    <property type="match status" value="1"/>
</dbReference>
<dbReference type="CDD" id="cd12828">
    <property type="entry name" value="TmCorA-like_1"/>
    <property type="match status" value="1"/>
</dbReference>
<evidence type="ECO:0000256" key="3">
    <source>
        <dbReference type="ARBA" id="ARBA00022448"/>
    </source>
</evidence>
<organism evidence="9 10">
    <name type="scientific">Pedobacter alpinus</name>
    <dbReference type="NCBI Taxonomy" id="1590643"/>
    <lineage>
        <taxon>Bacteria</taxon>
        <taxon>Pseudomonadati</taxon>
        <taxon>Bacteroidota</taxon>
        <taxon>Sphingobacteriia</taxon>
        <taxon>Sphingobacteriales</taxon>
        <taxon>Sphingobacteriaceae</taxon>
        <taxon>Pedobacter</taxon>
    </lineage>
</organism>
<evidence type="ECO:0000256" key="8">
    <source>
        <dbReference type="RuleBase" id="RU362010"/>
    </source>
</evidence>
<evidence type="ECO:0000313" key="9">
    <source>
        <dbReference type="EMBL" id="MFD2733360.1"/>
    </source>
</evidence>
<keyword evidence="5 8" id="KW-0812">Transmembrane</keyword>
<dbReference type="InterPro" id="IPR002523">
    <property type="entry name" value="MgTranspt_CorA/ZnTranspt_ZntB"/>
</dbReference>
<feature type="transmembrane region" description="Helical" evidence="8">
    <location>
        <begin position="308"/>
        <end position="333"/>
    </location>
</feature>
<gene>
    <name evidence="8 9" type="primary">corA</name>
    <name evidence="9" type="ORF">ACFSSE_16740</name>
</gene>
<dbReference type="EMBL" id="JBHULV010000052">
    <property type="protein sequence ID" value="MFD2733360.1"/>
    <property type="molecule type" value="Genomic_DNA"/>
</dbReference>
<dbReference type="NCBIfam" id="TIGR00383">
    <property type="entry name" value="corA"/>
    <property type="match status" value="1"/>
</dbReference>
<comment type="subcellular location">
    <subcellularLocation>
        <location evidence="1">Cell membrane</location>
        <topology evidence="1">Multi-pass membrane protein</topology>
    </subcellularLocation>
    <subcellularLocation>
        <location evidence="8">Membrane</location>
        <topology evidence="8">Multi-pass membrane protein</topology>
    </subcellularLocation>
</comment>
<dbReference type="InterPro" id="IPR004488">
    <property type="entry name" value="Mg/Co-transport_prot_CorA"/>
</dbReference>
<keyword evidence="3 8" id="KW-0813">Transport</keyword>
<dbReference type="PANTHER" id="PTHR46494">
    <property type="entry name" value="CORA FAMILY METAL ION TRANSPORTER (EUROFUNG)"/>
    <property type="match status" value="1"/>
</dbReference>
<keyword evidence="8" id="KW-0460">Magnesium</keyword>
<feature type="transmembrane region" description="Helical" evidence="8">
    <location>
        <begin position="353"/>
        <end position="373"/>
    </location>
</feature>
<evidence type="ECO:0000256" key="4">
    <source>
        <dbReference type="ARBA" id="ARBA00022475"/>
    </source>
</evidence>
<keyword evidence="8" id="KW-0406">Ion transport</keyword>
<dbReference type="Gene3D" id="1.20.58.340">
    <property type="entry name" value="Magnesium transport protein CorA, transmembrane region"/>
    <property type="match status" value="2"/>
</dbReference>
<evidence type="ECO:0000256" key="1">
    <source>
        <dbReference type="ARBA" id="ARBA00004651"/>
    </source>
</evidence>
<evidence type="ECO:0000256" key="2">
    <source>
        <dbReference type="ARBA" id="ARBA00009765"/>
    </source>
</evidence>
<dbReference type="Proteomes" id="UP001597546">
    <property type="component" value="Unassembled WGS sequence"/>
</dbReference>
<evidence type="ECO:0000313" key="10">
    <source>
        <dbReference type="Proteomes" id="UP001597546"/>
    </source>
</evidence>
<sequence>MKIPLPKINISRINIIQPKRTDKPGQVPGTFFIADTALPSKIFVYSYNANDLHELETDEIKEAVAFTEKYPDNSNWIDVKGLGSQDVLNYIQKKFNINTLVMEDVVHTHQRPKIEDHNHFYFVVSRMMELDKGLQLKNEQLSFLLFQNLIISFQEDYDDVLDPVRNRLRKNVNGNIRNLGPSYMLYALMDTVIDHYFTIVNRLGDELETVEDHLYQKPRKLLMYRIQGVKKLMVSMRRAAWAERDKLNDIIRSNNNLINPAIIIFMRDAYDHSIQIIDLIESMRENATSLLDLYLSLMSNKMNEVMKTLTIISAIFIPLTFIAGVYGMNFAYQDPKTGKVLTDNMPELYMPNGYVYVIVVMVVIALAQVWYFAKRGWFRE</sequence>
<dbReference type="Pfam" id="PF01544">
    <property type="entry name" value="CorA"/>
    <property type="match status" value="1"/>
</dbReference>
<keyword evidence="4 8" id="KW-1003">Cell membrane</keyword>
<keyword evidence="10" id="KW-1185">Reference proteome</keyword>